<organism evidence="1 2">
    <name type="scientific">Salmonella enterica subsp. enterica serovar Bovismorbificans</name>
    <dbReference type="NCBI Taxonomy" id="58097"/>
    <lineage>
        <taxon>Bacteria</taxon>
        <taxon>Pseudomonadati</taxon>
        <taxon>Pseudomonadota</taxon>
        <taxon>Gammaproteobacteria</taxon>
        <taxon>Enterobacterales</taxon>
        <taxon>Enterobacteriaceae</taxon>
        <taxon>Salmonella</taxon>
    </lineage>
</organism>
<protein>
    <submittedName>
        <fullName evidence="1">Uncharacterized protein</fullName>
    </submittedName>
</protein>
<gene>
    <name evidence="1" type="ORF">ERS008198_04595</name>
</gene>
<dbReference type="AlphaFoldDB" id="A0A655EGE2"/>
<proteinExistence type="predicted"/>
<name>A0A655EGE2_SALET</name>
<sequence length="84" mass="10188">MRILQVGGNHGMFQQKLARGWRMTIPFLGNGQRHNRYLRFAHRRQHTFQTINLDMQRRFDDAHHTRRPGIRRHLRHGIEVILLL</sequence>
<dbReference type="Proteomes" id="UP000041314">
    <property type="component" value="Unassembled WGS sequence"/>
</dbReference>
<accession>A0A655EGE2</accession>
<evidence type="ECO:0000313" key="1">
    <source>
        <dbReference type="EMBL" id="CNV18757.1"/>
    </source>
</evidence>
<dbReference type="EMBL" id="CQPA01000066">
    <property type="protein sequence ID" value="CNV18757.1"/>
    <property type="molecule type" value="Genomic_DNA"/>
</dbReference>
<evidence type="ECO:0000313" key="2">
    <source>
        <dbReference type="Proteomes" id="UP000041314"/>
    </source>
</evidence>
<reference evidence="1 2" key="1">
    <citation type="submission" date="2015-03" db="EMBL/GenBank/DDBJ databases">
        <authorList>
            <consortium name="Pathogen Informatics"/>
        </authorList>
    </citation>
    <scope>NUCLEOTIDE SEQUENCE [LARGE SCALE GENOMIC DNA]</scope>
    <source>
        <strain evidence="1 2">A1104</strain>
    </source>
</reference>